<feature type="binding site" evidence="8">
    <location>
        <position position="262"/>
    </location>
    <ligand>
        <name>glyoxylate</name>
        <dbReference type="ChEBI" id="CHEBI:36655"/>
    </ligand>
</feature>
<feature type="binding site" evidence="8">
    <location>
        <position position="134"/>
    </location>
    <ligand>
        <name>FMN</name>
        <dbReference type="ChEBI" id="CHEBI:58210"/>
    </ligand>
</feature>
<feature type="binding site" evidence="8">
    <location>
        <begin position="293"/>
        <end position="297"/>
    </location>
    <ligand>
        <name>FMN</name>
        <dbReference type="ChEBI" id="CHEBI:58210"/>
    </ligand>
</feature>
<feature type="binding site" evidence="8">
    <location>
        <begin position="83"/>
        <end position="85"/>
    </location>
    <ligand>
        <name>FMN</name>
        <dbReference type="ChEBI" id="CHEBI:58210"/>
    </ligand>
</feature>
<comment type="catalytic activity">
    <reaction evidence="6">
        <text>2-hydroxyoctanoate + O2 = 2-oxooctanoate + H2O2</text>
        <dbReference type="Rhea" id="RHEA:67940"/>
        <dbReference type="ChEBI" id="CHEBI:15379"/>
        <dbReference type="ChEBI" id="CHEBI:16240"/>
        <dbReference type="ChEBI" id="CHEBI:133514"/>
        <dbReference type="ChEBI" id="CHEBI:176689"/>
    </reaction>
    <physiologicalReaction direction="left-to-right" evidence="6">
        <dbReference type="Rhea" id="RHEA:67941"/>
    </physiologicalReaction>
</comment>
<feature type="binding site" evidence="8">
    <location>
        <position position="260"/>
    </location>
    <ligand>
        <name>glyoxylate</name>
        <dbReference type="ChEBI" id="CHEBI:36655"/>
    </ligand>
</feature>
<comment type="catalytic activity">
    <reaction evidence="5">
        <text>a (2S)-2-hydroxycarboxylate + O2 = a 2-oxocarboxylate + H2O2</text>
        <dbReference type="Rhea" id="RHEA:16789"/>
        <dbReference type="ChEBI" id="CHEBI:15379"/>
        <dbReference type="ChEBI" id="CHEBI:16240"/>
        <dbReference type="ChEBI" id="CHEBI:35179"/>
        <dbReference type="ChEBI" id="CHEBI:58123"/>
        <dbReference type="EC" id="1.1.3.15"/>
    </reaction>
    <physiologicalReaction direction="left-to-right" evidence="5">
        <dbReference type="Rhea" id="RHEA:16790"/>
    </physiologicalReaction>
</comment>
<dbReference type="InterPro" id="IPR000262">
    <property type="entry name" value="FMN-dep_DH"/>
</dbReference>
<evidence type="ECO:0000313" key="10">
    <source>
        <dbReference type="Proteomes" id="UP000095287"/>
    </source>
</evidence>
<dbReference type="InterPro" id="IPR013785">
    <property type="entry name" value="Aldolase_TIM"/>
</dbReference>
<comment type="cofactor">
    <cofactor evidence="1">
        <name>FMN</name>
        <dbReference type="ChEBI" id="CHEBI:58210"/>
    </cofactor>
</comment>
<feature type="binding site" evidence="8">
    <location>
        <position position="162"/>
    </location>
    <ligand>
        <name>FMN</name>
        <dbReference type="ChEBI" id="CHEBI:58210"/>
    </ligand>
</feature>
<reference evidence="11" key="1">
    <citation type="submission" date="2016-11" db="UniProtKB">
        <authorList>
            <consortium name="WormBaseParasite"/>
        </authorList>
    </citation>
    <scope>IDENTIFICATION</scope>
</reference>
<organism evidence="10 11">
    <name type="scientific">Steinernema glaseri</name>
    <dbReference type="NCBI Taxonomy" id="37863"/>
    <lineage>
        <taxon>Eukaryota</taxon>
        <taxon>Metazoa</taxon>
        <taxon>Ecdysozoa</taxon>
        <taxon>Nematoda</taxon>
        <taxon>Chromadorea</taxon>
        <taxon>Rhabditida</taxon>
        <taxon>Tylenchina</taxon>
        <taxon>Panagrolaimomorpha</taxon>
        <taxon>Strongyloidoidea</taxon>
        <taxon>Steinernematidae</taxon>
        <taxon>Steinernema</taxon>
    </lineage>
</organism>
<feature type="active site" description="Proton acceptor" evidence="7">
    <location>
        <position position="262"/>
    </location>
</feature>
<feature type="binding site" evidence="8">
    <location>
        <position position="265"/>
    </location>
    <ligand>
        <name>glyoxylate</name>
        <dbReference type="ChEBI" id="CHEBI:36655"/>
    </ligand>
</feature>
<dbReference type="PANTHER" id="PTHR10578:SF149">
    <property type="entry name" value="2-HYDROXYACID OXIDASE 2"/>
    <property type="match status" value="1"/>
</dbReference>
<feature type="binding site" evidence="8">
    <location>
        <position position="112"/>
    </location>
    <ligand>
        <name>FMN</name>
        <dbReference type="ChEBI" id="CHEBI:58210"/>
    </ligand>
</feature>
<sequence>MLSSLICVDDIEKKALALMSKPTRDYYQIGSDTEATLRRNLSAFKHLLIRPRCLRNVSQIHIGQSFSIGDVKYEIPCPVGIAPSAFHRLAHDEGEIATVKAASRAKTIMILSSLSTVSMEDVAKASENAHLWFQLYIYRDRNLNRRLVERAYRSGYKAIVLTIDAPPFGRRRELGRHPFKLPPHLEMANFRTEEFQITRIPRSSTGVKQFADNLFDESISWDDLKWLVETSPLPVVVKGVLRGDDALQAVESGAAGIIVSNHGGRQLDFAPSTVEVLPEVVRAVAGRVPVFLDGGVRTGNDIFKALALGVDMVFVGRPALWGLVVGGSDGVARVLDILQMELEYALKLSGHTSIEEIRKSKDLVVSKEYFMSKL</sequence>
<dbReference type="InterPro" id="IPR008259">
    <property type="entry name" value="FMN_hydac_DH_AS"/>
</dbReference>
<dbReference type="Gene3D" id="3.20.20.70">
    <property type="entry name" value="Aldolase class I"/>
    <property type="match status" value="1"/>
</dbReference>
<proteinExistence type="inferred from homology"/>
<feature type="binding site" evidence="8">
    <location>
        <position position="26"/>
    </location>
    <ligand>
        <name>glyoxylate</name>
        <dbReference type="ChEBI" id="CHEBI:36655"/>
    </ligand>
</feature>
<evidence type="ECO:0000256" key="7">
    <source>
        <dbReference type="PIRSR" id="PIRSR000138-1"/>
    </source>
</evidence>
<dbReference type="Pfam" id="PF01070">
    <property type="entry name" value="FMN_dh"/>
    <property type="match status" value="1"/>
</dbReference>
<dbReference type="Proteomes" id="UP000095287">
    <property type="component" value="Unplaced"/>
</dbReference>
<dbReference type="PROSITE" id="PS00557">
    <property type="entry name" value="FMN_HYDROXY_ACID_DH_1"/>
    <property type="match status" value="1"/>
</dbReference>
<dbReference type="SUPFAM" id="SSF51395">
    <property type="entry name" value="FMN-linked oxidoreductases"/>
    <property type="match status" value="1"/>
</dbReference>
<dbReference type="CDD" id="cd02809">
    <property type="entry name" value="alpha_hydroxyacid_oxid_FMN"/>
    <property type="match status" value="1"/>
</dbReference>
<protein>
    <recommendedName>
        <fullName evidence="2">(S)-2-hydroxy-acid oxidase</fullName>
        <ecNumber evidence="2">1.1.3.15</ecNumber>
    </recommendedName>
</protein>
<dbReference type="PANTHER" id="PTHR10578">
    <property type="entry name" value="S -2-HYDROXY-ACID OXIDASE-RELATED"/>
    <property type="match status" value="1"/>
</dbReference>
<keyword evidence="3" id="KW-0560">Oxidoreductase</keyword>
<dbReference type="PROSITE" id="PS51349">
    <property type="entry name" value="FMN_HYDROXY_ACID_DH_2"/>
    <property type="match status" value="1"/>
</dbReference>
<evidence type="ECO:0000256" key="2">
    <source>
        <dbReference type="ARBA" id="ARBA00013087"/>
    </source>
</evidence>
<evidence type="ECO:0000256" key="1">
    <source>
        <dbReference type="ARBA" id="ARBA00001917"/>
    </source>
</evidence>
<name>A0A1I7Y4I5_9BILA</name>
<dbReference type="GO" id="GO:0005782">
    <property type="term" value="C:peroxisomal matrix"/>
    <property type="evidence" value="ECO:0007669"/>
    <property type="project" value="TreeGrafter"/>
</dbReference>
<evidence type="ECO:0000256" key="6">
    <source>
        <dbReference type="ARBA" id="ARBA00029327"/>
    </source>
</evidence>
<feature type="domain" description="FMN hydroxy acid dehydrogenase" evidence="9">
    <location>
        <begin position="1"/>
        <end position="367"/>
    </location>
</feature>
<evidence type="ECO:0000256" key="5">
    <source>
        <dbReference type="ARBA" id="ARBA00029325"/>
    </source>
</evidence>
<dbReference type="GO" id="GO:0001561">
    <property type="term" value="P:fatty acid alpha-oxidation"/>
    <property type="evidence" value="ECO:0007669"/>
    <property type="project" value="TreeGrafter"/>
</dbReference>
<evidence type="ECO:0000313" key="11">
    <source>
        <dbReference type="WBParaSite" id="L893_g12530.t1"/>
    </source>
</evidence>
<evidence type="ECO:0000256" key="8">
    <source>
        <dbReference type="PIRSR" id="PIRSR000138-2"/>
    </source>
</evidence>
<dbReference type="GO" id="GO:0010181">
    <property type="term" value="F:FMN binding"/>
    <property type="evidence" value="ECO:0007669"/>
    <property type="project" value="InterPro"/>
</dbReference>
<keyword evidence="10" id="KW-1185">Reference proteome</keyword>
<dbReference type="EC" id="1.1.3.15" evidence="2"/>
<feature type="binding site" evidence="8">
    <location>
        <position position="171"/>
    </location>
    <ligand>
        <name>glyoxylate</name>
        <dbReference type="ChEBI" id="CHEBI:36655"/>
    </ligand>
</feature>
<evidence type="ECO:0000259" key="9">
    <source>
        <dbReference type="PROSITE" id="PS51349"/>
    </source>
</evidence>
<dbReference type="PIRSF" id="PIRSF000138">
    <property type="entry name" value="Al-hdrx_acd_dh"/>
    <property type="match status" value="1"/>
</dbReference>
<dbReference type="InterPro" id="IPR037396">
    <property type="entry name" value="FMN_HAD"/>
</dbReference>
<dbReference type="FunFam" id="3.20.20.70:FF:000056">
    <property type="entry name" value="hydroxyacid oxidase 2"/>
    <property type="match status" value="1"/>
</dbReference>
<feature type="binding site" evidence="8">
    <location>
        <position position="136"/>
    </location>
    <ligand>
        <name>glyoxylate</name>
        <dbReference type="ChEBI" id="CHEBI:36655"/>
    </ligand>
</feature>
<feature type="binding site" evidence="8">
    <location>
        <position position="238"/>
    </location>
    <ligand>
        <name>FMN</name>
        <dbReference type="ChEBI" id="CHEBI:58210"/>
    </ligand>
</feature>
<dbReference type="AlphaFoldDB" id="A0A1I7Y4I5"/>
<comment type="similarity">
    <text evidence="4">Belongs to the FMN-dependent alpha-hydroxy acid dehydrogenase family.</text>
</comment>
<dbReference type="WBParaSite" id="L893_g12530.t1">
    <property type="protein sequence ID" value="L893_g12530.t1"/>
    <property type="gene ID" value="L893_g12530"/>
</dbReference>
<keyword evidence="8" id="KW-0285">Flavoprotein</keyword>
<keyword evidence="8" id="KW-0288">FMN</keyword>
<accession>A0A1I7Y4I5</accession>
<evidence type="ECO:0000256" key="3">
    <source>
        <dbReference type="ARBA" id="ARBA00023002"/>
    </source>
</evidence>
<dbReference type="InterPro" id="IPR012133">
    <property type="entry name" value="Alpha-hydoxy_acid_DH_FMN"/>
</dbReference>
<evidence type="ECO:0000256" key="4">
    <source>
        <dbReference type="ARBA" id="ARBA00024042"/>
    </source>
</evidence>
<dbReference type="GO" id="GO:0003973">
    <property type="term" value="F:(S)-2-hydroxy-acid oxidase activity"/>
    <property type="evidence" value="ECO:0007669"/>
    <property type="project" value="UniProtKB-EC"/>
</dbReference>
<feature type="binding site" evidence="8">
    <location>
        <begin position="316"/>
        <end position="317"/>
    </location>
    <ligand>
        <name>FMN</name>
        <dbReference type="ChEBI" id="CHEBI:58210"/>
    </ligand>
</feature>